<proteinExistence type="predicted"/>
<organism evidence="1 2">
    <name type="scientific">Entomophthora muscae</name>
    <dbReference type="NCBI Taxonomy" id="34485"/>
    <lineage>
        <taxon>Eukaryota</taxon>
        <taxon>Fungi</taxon>
        <taxon>Fungi incertae sedis</taxon>
        <taxon>Zoopagomycota</taxon>
        <taxon>Entomophthoromycotina</taxon>
        <taxon>Entomophthoromycetes</taxon>
        <taxon>Entomophthorales</taxon>
        <taxon>Entomophthoraceae</taxon>
        <taxon>Entomophthora</taxon>
    </lineage>
</organism>
<keyword evidence="2" id="KW-1185">Reference proteome</keyword>
<dbReference type="EMBL" id="QTSX02007109">
    <property type="protein sequence ID" value="KAJ9051517.1"/>
    <property type="molecule type" value="Genomic_DNA"/>
</dbReference>
<gene>
    <name evidence="1" type="ORF">DSO57_1003868</name>
</gene>
<protein>
    <submittedName>
        <fullName evidence="1">Uncharacterized protein</fullName>
    </submittedName>
</protein>
<sequence length="126" mass="14163">MTLSQENLGYTPSFLPDLQGYFHSQSAAKLAAAIKETQGQLVAHLQSAILDYKKHYNKKQIPCNKIQPSNSVLLSTKNLWSSLPPKNSALVSSDLFKFLKRFETLLSDYLFWKISAFTMSSFVPSS</sequence>
<dbReference type="Proteomes" id="UP001165960">
    <property type="component" value="Unassembled WGS sequence"/>
</dbReference>
<comment type="caution">
    <text evidence="1">The sequence shown here is derived from an EMBL/GenBank/DDBJ whole genome shotgun (WGS) entry which is preliminary data.</text>
</comment>
<name>A0ACC2RN65_9FUNG</name>
<evidence type="ECO:0000313" key="2">
    <source>
        <dbReference type="Proteomes" id="UP001165960"/>
    </source>
</evidence>
<reference evidence="1" key="1">
    <citation type="submission" date="2022-04" db="EMBL/GenBank/DDBJ databases">
        <title>Genome of the entomopathogenic fungus Entomophthora muscae.</title>
        <authorList>
            <person name="Elya C."/>
            <person name="Lovett B.R."/>
            <person name="Lee E."/>
            <person name="Macias A.M."/>
            <person name="Hajek A.E."/>
            <person name="De Bivort B.L."/>
            <person name="Kasson M.T."/>
            <person name="De Fine Licht H.H."/>
            <person name="Stajich J.E."/>
        </authorList>
    </citation>
    <scope>NUCLEOTIDE SEQUENCE</scope>
    <source>
        <strain evidence="1">Berkeley</strain>
    </source>
</reference>
<evidence type="ECO:0000313" key="1">
    <source>
        <dbReference type="EMBL" id="KAJ9051517.1"/>
    </source>
</evidence>
<accession>A0ACC2RN65</accession>